<evidence type="ECO:0000313" key="3">
    <source>
        <dbReference type="EMBL" id="KAI1868854.1"/>
    </source>
</evidence>
<comment type="caution">
    <text evidence="3">The sequence shown here is derived from an EMBL/GenBank/DDBJ whole genome shotgun (WGS) entry which is preliminary data.</text>
</comment>
<dbReference type="InterPro" id="IPR011048">
    <property type="entry name" value="Haem_d1_sf"/>
</dbReference>
<keyword evidence="2" id="KW-0732">Signal</keyword>
<sequence length="421" mass="45025">MILAIAAVFLATCHALTYPDESIAPPLRILQGGYNSSYAVLEFNPFVTPNTLKVLNYFNTSEGNLKAWLNRHPINPNLVIGCNDHAAPNAPGYLTSYSLDPSTGQLTYIDAVNTGGFPVPDYGVAAAHCAFLPSGLVAGVANYYGQSAATFRFDPVTGRFGDEIKTDGILDFPGYTPLPGQIGEAGNDNTSQATSHPHMIVTHPWLNVLYLPDLGEDLIHIYNFDSNGTLTNLGQYHVPLSSGPRHLAISQDGQQMYILFELAAKIRAVSIDQETGLLTQVGEDLPIYDPTTTTFSLNISAAEVHVSADGRFVYASNRNLTSAALIQPGDPSDTLAVWSVSAADGTLTRIQSAVAPGSRQLRSFELSPAGTTGSAGGEDYVVAGGLRTNNTFVFRRDRASGLLELAASCEGTYQPSTYLWL</sequence>
<feature type="signal peptide" evidence="2">
    <location>
        <begin position="1"/>
        <end position="15"/>
    </location>
</feature>
<feature type="chain" id="PRO_5040405600" description="Isomerase YbhE" evidence="2">
    <location>
        <begin position="16"/>
        <end position="421"/>
    </location>
</feature>
<evidence type="ECO:0008006" key="5">
    <source>
        <dbReference type="Google" id="ProtNLM"/>
    </source>
</evidence>
<dbReference type="PANTHER" id="PTHR30344">
    <property type="entry name" value="6-PHOSPHOGLUCONOLACTONASE-RELATED"/>
    <property type="match status" value="1"/>
</dbReference>
<dbReference type="SUPFAM" id="SSF51004">
    <property type="entry name" value="C-terminal (heme d1) domain of cytochrome cd1-nitrite reductase"/>
    <property type="match status" value="1"/>
</dbReference>
<dbReference type="GO" id="GO:0017057">
    <property type="term" value="F:6-phosphogluconolactonase activity"/>
    <property type="evidence" value="ECO:0007669"/>
    <property type="project" value="TreeGrafter"/>
</dbReference>
<dbReference type="InterPro" id="IPR015943">
    <property type="entry name" value="WD40/YVTN_repeat-like_dom_sf"/>
</dbReference>
<dbReference type="Gene3D" id="2.130.10.10">
    <property type="entry name" value="YVTN repeat-like/Quinoprotein amine dehydrogenase"/>
    <property type="match status" value="1"/>
</dbReference>
<dbReference type="EMBL" id="JAFIMR010000016">
    <property type="protein sequence ID" value="KAI1868854.1"/>
    <property type="molecule type" value="Genomic_DNA"/>
</dbReference>
<dbReference type="Pfam" id="PF10282">
    <property type="entry name" value="Lactonase"/>
    <property type="match status" value="1"/>
</dbReference>
<accession>A0A9Q0APZ7</accession>
<keyword evidence="4" id="KW-1185">Reference proteome</keyword>
<name>A0A9Q0APZ7_9PEZI</name>
<dbReference type="AlphaFoldDB" id="A0A9Q0APZ7"/>
<reference evidence="3" key="1">
    <citation type="submission" date="2021-03" db="EMBL/GenBank/DDBJ databases">
        <title>Revisited historic fungal species revealed as producer of novel bioactive compounds through whole genome sequencing and comparative genomics.</title>
        <authorList>
            <person name="Vignolle G.A."/>
            <person name="Hochenegger N."/>
            <person name="Mach R.L."/>
            <person name="Mach-Aigner A.R."/>
            <person name="Javad Rahimi M."/>
            <person name="Salim K.A."/>
            <person name="Chan C.M."/>
            <person name="Lim L.B.L."/>
            <person name="Cai F."/>
            <person name="Druzhinina I.S."/>
            <person name="U'Ren J.M."/>
            <person name="Derntl C."/>
        </authorList>
    </citation>
    <scope>NUCLEOTIDE SEQUENCE</scope>
    <source>
        <strain evidence="3">TUCIM 5799</strain>
    </source>
</reference>
<comment type="similarity">
    <text evidence="1">Belongs to the cycloisomerase 2 family.</text>
</comment>
<proteinExistence type="inferred from homology"/>
<dbReference type="PANTHER" id="PTHR30344:SF1">
    <property type="entry name" value="6-PHOSPHOGLUCONOLACTONASE"/>
    <property type="match status" value="1"/>
</dbReference>
<protein>
    <recommendedName>
        <fullName evidence="5">Isomerase YbhE</fullName>
    </recommendedName>
</protein>
<dbReference type="Proteomes" id="UP000829685">
    <property type="component" value="Unassembled WGS sequence"/>
</dbReference>
<evidence type="ECO:0000256" key="2">
    <source>
        <dbReference type="SAM" id="SignalP"/>
    </source>
</evidence>
<gene>
    <name evidence="3" type="ORF">JX265_006833</name>
</gene>
<organism evidence="3 4">
    <name type="scientific">Neoarthrinium moseri</name>
    <dbReference type="NCBI Taxonomy" id="1658444"/>
    <lineage>
        <taxon>Eukaryota</taxon>
        <taxon>Fungi</taxon>
        <taxon>Dikarya</taxon>
        <taxon>Ascomycota</taxon>
        <taxon>Pezizomycotina</taxon>
        <taxon>Sordariomycetes</taxon>
        <taxon>Xylariomycetidae</taxon>
        <taxon>Amphisphaeriales</taxon>
        <taxon>Apiosporaceae</taxon>
        <taxon>Neoarthrinium</taxon>
    </lineage>
</organism>
<dbReference type="InterPro" id="IPR019405">
    <property type="entry name" value="Lactonase_7-beta_prop"/>
</dbReference>
<evidence type="ECO:0000313" key="4">
    <source>
        <dbReference type="Proteomes" id="UP000829685"/>
    </source>
</evidence>
<dbReference type="InterPro" id="IPR050282">
    <property type="entry name" value="Cycloisomerase_2"/>
</dbReference>
<evidence type="ECO:0000256" key="1">
    <source>
        <dbReference type="ARBA" id="ARBA00005564"/>
    </source>
</evidence>